<dbReference type="Pfam" id="PF14737">
    <property type="entry name" value="DUF4470"/>
    <property type="match status" value="1"/>
</dbReference>
<name>A0A9D4TMW9_CHLVU</name>
<dbReference type="GO" id="GO:0005634">
    <property type="term" value="C:nucleus"/>
    <property type="evidence" value="ECO:0007669"/>
    <property type="project" value="TreeGrafter"/>
</dbReference>
<organism evidence="3 4">
    <name type="scientific">Chlorella vulgaris</name>
    <name type="common">Green alga</name>
    <dbReference type="NCBI Taxonomy" id="3077"/>
    <lineage>
        <taxon>Eukaryota</taxon>
        <taxon>Viridiplantae</taxon>
        <taxon>Chlorophyta</taxon>
        <taxon>core chlorophytes</taxon>
        <taxon>Trebouxiophyceae</taxon>
        <taxon>Chlorellales</taxon>
        <taxon>Chlorellaceae</taxon>
        <taxon>Chlorella clade</taxon>
        <taxon>Chlorella</taxon>
    </lineage>
</organism>
<dbReference type="OrthoDB" id="5958408at2759"/>
<dbReference type="InterPro" id="IPR024119">
    <property type="entry name" value="TF_DEAF-1"/>
</dbReference>
<comment type="caution">
    <text evidence="3">The sequence shown here is derived from an EMBL/GenBank/DDBJ whole genome shotgun (WGS) entry which is preliminary data.</text>
</comment>
<feature type="region of interest" description="Disordered" evidence="1">
    <location>
        <begin position="1053"/>
        <end position="1079"/>
    </location>
</feature>
<evidence type="ECO:0000259" key="2">
    <source>
        <dbReference type="Pfam" id="PF14737"/>
    </source>
</evidence>
<dbReference type="AlphaFoldDB" id="A0A9D4TMW9"/>
<reference evidence="3" key="2">
    <citation type="submission" date="2020-11" db="EMBL/GenBank/DDBJ databases">
        <authorList>
            <person name="Cecchin M."/>
            <person name="Marcolungo L."/>
            <person name="Rossato M."/>
            <person name="Girolomoni L."/>
            <person name="Cosentino E."/>
            <person name="Cuine S."/>
            <person name="Li-Beisson Y."/>
            <person name="Delledonne M."/>
            <person name="Ballottari M."/>
        </authorList>
    </citation>
    <scope>NUCLEOTIDE SEQUENCE</scope>
    <source>
        <strain evidence="3">211/11P</strain>
        <tissue evidence="3">Whole cell</tissue>
    </source>
</reference>
<dbReference type="SUPFAM" id="SSF48452">
    <property type="entry name" value="TPR-like"/>
    <property type="match status" value="1"/>
</dbReference>
<accession>A0A9D4TMW9</accession>
<proteinExistence type="predicted"/>
<dbReference type="Gene3D" id="1.25.40.10">
    <property type="entry name" value="Tetratricopeptide repeat domain"/>
    <property type="match status" value="1"/>
</dbReference>
<protein>
    <recommendedName>
        <fullName evidence="2">DUF4470 domain-containing protein</fullName>
    </recommendedName>
</protein>
<dbReference type="EMBL" id="SIDB01000008">
    <property type="protein sequence ID" value="KAI3429793.1"/>
    <property type="molecule type" value="Genomic_DNA"/>
</dbReference>
<evidence type="ECO:0000256" key="1">
    <source>
        <dbReference type="SAM" id="MobiDB-lite"/>
    </source>
</evidence>
<feature type="domain" description="DUF4470" evidence="2">
    <location>
        <begin position="21"/>
        <end position="113"/>
    </location>
</feature>
<dbReference type="PANTHER" id="PTHR10237">
    <property type="entry name" value="DEFORMED EPIDERMAL AUTOREGULATORY FACTOR 1 HOMOLOG SUPPRESSIN"/>
    <property type="match status" value="1"/>
</dbReference>
<dbReference type="PANTHER" id="PTHR10237:SF14">
    <property type="entry name" value="MYND-TYPE DOMAIN-CONTAINING PROTEIN"/>
    <property type="match status" value="1"/>
</dbReference>
<dbReference type="Proteomes" id="UP001055712">
    <property type="component" value="Unassembled WGS sequence"/>
</dbReference>
<dbReference type="GO" id="GO:0000981">
    <property type="term" value="F:DNA-binding transcription factor activity, RNA polymerase II-specific"/>
    <property type="evidence" value="ECO:0007669"/>
    <property type="project" value="TreeGrafter"/>
</dbReference>
<gene>
    <name evidence="3" type="ORF">D9Q98_010106</name>
</gene>
<keyword evidence="4" id="KW-1185">Reference proteome</keyword>
<sequence length="1242" mass="132708">MWVPSPQRRVLYESAGFVYAFGNTKHASLWRATKQEKLEMLLLGFGDVRNVLSTASACAADPKSARCRQLCFHLNDISPLNVARGLLLLHLANTIDPSLGEDLEFFWGVSYCLALPAAHATRLHAAVQQLLAAPAALHGWFRDPAQAVQIEAVLRGWLLPAPAVAALQAERSQLQMQRISLRSSTPMKTPDQLGDVLAQYALSMVVDLLPWSFQGIGQLAACAKHQALLAEAREYLEAGSIYGSGAAAAGSSTWAANPTLLEPHTQRWKVHYSASPFLTFIPLDPAKHGGIFDTNEPRALTQACLADLQALLRGYQACRAQRQLEVVLWCSEALKLCAHVLAPSQQRLDVIDTSNLSDHVGLLNLLTHTSPLLHRTPHARLLTGHMVWGTGASALHEYVRVACGADPRLFPTLLGLRLMNDLMYGREQPRNPMTCYGFTDASDTLEWQPAGLDPAALPSVTGGDGISSALEAWGGLCCKQENLPPGDRSGLGLCTALTLLHLVSGLAGRVQRLLPLQEPHCGAGSEKQALWYQLAASLATLCGVPEKGMLQLRALCCWAVQQQVTAGQLQPQQQRQAQMQAPLLVTGKVPLLAAYRAHVKAGRSPLLGVLLVHVPAGTPLSAVLGPGGDVTGGGMNTHLVDVLGFDSTEGELSFLLPPDHELGSGYTVLSLVSQTSGEKMSKVIPLQCLRTLPFTAPPPAWLAGLQGLLHYPIDSGTAGTNTSGSSQDGLELSSGLVLRRLAEHADRFELEFVVGDELGGTVTSSGLQLDFPDAPAGGGACRQLQLTLKEPAKLRGKLSLPWPVDSSTAKVRVRRSTRTISATLPKHLLWPGDSAWLSKVAVDSLPAWGQGSDNSDELSTLLAMMFSHPELQAKSRGVTLGGGGMSSMYDVKESVQALFVRTYLDGTHVHQLRCGSAGPRDEPELTVLVHGGGVKRLPDGRPLLHLSYVDHVSTMRQFPTEASHSAPMRRFSKIMRFLSAAGRGPVNTVNCTADELRLLRFILARNAAAMLVPSWQAKLLELPSEWHASYLVPLFTDFLGLSEGPKLIDQLKDSAVNSSGGGSSASRQLPGPRRRATAVTPQLGAGGGAQAARAAVLQHKAAGNALFKQRRYAAAVDEYQAGLQALQLVLLDVVATGTGLAGNLPELMSLKADLSNNTAMALIKQAESGPSAARANCLAQALKECTAVIDMDASNSKALYRRALVHHKMGNISAAQQDLSKLPAGGEDAAVESLRRQLEAAL</sequence>
<dbReference type="InterPro" id="IPR027974">
    <property type="entry name" value="DUF4470"/>
</dbReference>
<dbReference type="InterPro" id="IPR011990">
    <property type="entry name" value="TPR-like_helical_dom_sf"/>
</dbReference>
<evidence type="ECO:0000313" key="4">
    <source>
        <dbReference type="Proteomes" id="UP001055712"/>
    </source>
</evidence>
<reference evidence="3" key="1">
    <citation type="journal article" date="2019" name="Plant J.">
        <title>Chlorella vulgaris genome assembly and annotation reveals the molecular basis for metabolic acclimation to high light conditions.</title>
        <authorList>
            <person name="Cecchin M."/>
            <person name="Marcolungo L."/>
            <person name="Rossato M."/>
            <person name="Girolomoni L."/>
            <person name="Cosentino E."/>
            <person name="Cuine S."/>
            <person name="Li-Beisson Y."/>
            <person name="Delledonne M."/>
            <person name="Ballottari M."/>
        </authorList>
    </citation>
    <scope>NUCLEOTIDE SEQUENCE</scope>
    <source>
        <strain evidence="3">211/11P</strain>
    </source>
</reference>
<evidence type="ECO:0000313" key="3">
    <source>
        <dbReference type="EMBL" id="KAI3429793.1"/>
    </source>
</evidence>